<reference evidence="3 4" key="1">
    <citation type="submission" date="2024-01" db="EMBL/GenBank/DDBJ databases">
        <title>The genome of the rayed Mediterranean limpet Patella caerulea (Linnaeus, 1758).</title>
        <authorList>
            <person name="Anh-Thu Weber A."/>
            <person name="Halstead-Nussloch G."/>
        </authorList>
    </citation>
    <scope>NUCLEOTIDE SEQUENCE [LARGE SCALE GENOMIC DNA]</scope>
    <source>
        <strain evidence="3">AATW-2023a</strain>
        <tissue evidence="3">Whole specimen</tissue>
    </source>
</reference>
<sequence length="201" mass="23085">MATIRFTEFVEKKVRCWFRMMDINKNGSLGLDDFVLVADRFGQEYNLTTGERKNIQNWLQNGVMMILERGMSTKTDLPLFEEIQKDIEKGKKVSEDRFVKAYAEFVTLNPASAKESMTEMVGVFFDIFDNDKNGFVSISEMAVGLKCFGMDPEFAKSIGAMFKETENPDGKISRQSYIDLWVDFLVSENKDNPLLKAYNLN</sequence>
<comment type="caution">
    <text evidence="3">The sequence shown here is derived from an EMBL/GenBank/DDBJ whole genome shotgun (WGS) entry which is preliminary data.</text>
</comment>
<keyword evidence="1" id="KW-0106">Calcium</keyword>
<dbReference type="GO" id="GO:0005509">
    <property type="term" value="F:calcium ion binding"/>
    <property type="evidence" value="ECO:0007669"/>
    <property type="project" value="InterPro"/>
</dbReference>
<gene>
    <name evidence="3" type="ORF">SNE40_015335</name>
</gene>
<evidence type="ECO:0000313" key="3">
    <source>
        <dbReference type="EMBL" id="KAK6177179.1"/>
    </source>
</evidence>
<accession>A0AAN8PJ10</accession>
<evidence type="ECO:0000256" key="1">
    <source>
        <dbReference type="ARBA" id="ARBA00022837"/>
    </source>
</evidence>
<protein>
    <recommendedName>
        <fullName evidence="2">EF-hand domain-containing protein</fullName>
    </recommendedName>
</protein>
<organism evidence="3 4">
    <name type="scientific">Patella caerulea</name>
    <name type="common">Rayed Mediterranean limpet</name>
    <dbReference type="NCBI Taxonomy" id="87958"/>
    <lineage>
        <taxon>Eukaryota</taxon>
        <taxon>Metazoa</taxon>
        <taxon>Spiralia</taxon>
        <taxon>Lophotrochozoa</taxon>
        <taxon>Mollusca</taxon>
        <taxon>Gastropoda</taxon>
        <taxon>Patellogastropoda</taxon>
        <taxon>Patelloidea</taxon>
        <taxon>Patellidae</taxon>
        <taxon>Patella</taxon>
    </lineage>
</organism>
<proteinExistence type="predicted"/>
<feature type="domain" description="EF-hand" evidence="2">
    <location>
        <begin position="9"/>
        <end position="44"/>
    </location>
</feature>
<name>A0AAN8PJ10_PATCE</name>
<dbReference type="PROSITE" id="PS00018">
    <property type="entry name" value="EF_HAND_1"/>
    <property type="match status" value="2"/>
</dbReference>
<dbReference type="PROSITE" id="PS50222">
    <property type="entry name" value="EF_HAND_2"/>
    <property type="match status" value="2"/>
</dbReference>
<dbReference type="Pfam" id="PF13202">
    <property type="entry name" value="EF-hand_5"/>
    <property type="match status" value="1"/>
</dbReference>
<evidence type="ECO:0000313" key="4">
    <source>
        <dbReference type="Proteomes" id="UP001347796"/>
    </source>
</evidence>
<dbReference type="InterPro" id="IPR011992">
    <property type="entry name" value="EF-hand-dom_pair"/>
</dbReference>
<dbReference type="Proteomes" id="UP001347796">
    <property type="component" value="Unassembled WGS sequence"/>
</dbReference>
<dbReference type="SMART" id="SM00054">
    <property type="entry name" value="EFh"/>
    <property type="match status" value="2"/>
</dbReference>
<feature type="domain" description="EF-hand" evidence="2">
    <location>
        <begin position="116"/>
        <end position="151"/>
    </location>
</feature>
<dbReference type="InterPro" id="IPR018247">
    <property type="entry name" value="EF_Hand_1_Ca_BS"/>
</dbReference>
<dbReference type="SUPFAM" id="SSF47473">
    <property type="entry name" value="EF-hand"/>
    <property type="match status" value="1"/>
</dbReference>
<dbReference type="InterPro" id="IPR002048">
    <property type="entry name" value="EF_hand_dom"/>
</dbReference>
<dbReference type="Gene3D" id="1.10.238.10">
    <property type="entry name" value="EF-hand"/>
    <property type="match status" value="1"/>
</dbReference>
<evidence type="ECO:0000259" key="2">
    <source>
        <dbReference type="PROSITE" id="PS50222"/>
    </source>
</evidence>
<dbReference type="EMBL" id="JAZGQO010000010">
    <property type="protein sequence ID" value="KAK6177179.1"/>
    <property type="molecule type" value="Genomic_DNA"/>
</dbReference>
<keyword evidence="4" id="KW-1185">Reference proteome</keyword>
<dbReference type="AlphaFoldDB" id="A0AAN8PJ10"/>